<accession>A0A1I7U8N5</accession>
<organism evidence="1 2">
    <name type="scientific">Caenorhabditis tropicalis</name>
    <dbReference type="NCBI Taxonomy" id="1561998"/>
    <lineage>
        <taxon>Eukaryota</taxon>
        <taxon>Metazoa</taxon>
        <taxon>Ecdysozoa</taxon>
        <taxon>Nematoda</taxon>
        <taxon>Chromadorea</taxon>
        <taxon>Rhabditida</taxon>
        <taxon>Rhabditina</taxon>
        <taxon>Rhabditomorpha</taxon>
        <taxon>Rhabditoidea</taxon>
        <taxon>Rhabditidae</taxon>
        <taxon>Peloderinae</taxon>
        <taxon>Caenorhabditis</taxon>
    </lineage>
</organism>
<dbReference type="PANTHER" id="PTHR47921">
    <property type="entry name" value="PROTEIN CBG14847-RELATED"/>
    <property type="match status" value="1"/>
</dbReference>
<name>A0A1I7U8N5_9PELO</name>
<sequence length="143" mass="15556">MQLQQLQKLHFVWNAFALNILTNIGNSLISACSTCTDIYNTGCQGTGIPSATDWCVKEEDVPVTYTLGATEYLYGEETCSSILSCPSGTVSYFLYEGIDLLGNMGGVDPTTAYCAESGSEAGVWYADIDAHPYEITQMTCRPY</sequence>
<dbReference type="Proteomes" id="UP000095282">
    <property type="component" value="Unplaced"/>
</dbReference>
<dbReference type="WBParaSite" id="Csp11.Scaffold629.g15976.t1">
    <property type="protein sequence ID" value="Csp11.Scaffold629.g15976.t1"/>
    <property type="gene ID" value="Csp11.Scaffold629.g15976"/>
</dbReference>
<dbReference type="AlphaFoldDB" id="A0A1I7U8N5"/>
<dbReference type="InterPro" id="IPR005044">
    <property type="entry name" value="DUF282_CAE_spp"/>
</dbReference>
<evidence type="ECO:0000313" key="1">
    <source>
        <dbReference type="Proteomes" id="UP000095282"/>
    </source>
</evidence>
<proteinExistence type="predicted"/>
<dbReference type="eggNOG" id="ENOG502R96N">
    <property type="taxonomic scope" value="Eukaryota"/>
</dbReference>
<dbReference type="Pfam" id="PF03380">
    <property type="entry name" value="DUF282"/>
    <property type="match status" value="1"/>
</dbReference>
<reference evidence="2" key="1">
    <citation type="submission" date="2016-11" db="UniProtKB">
        <authorList>
            <consortium name="WormBaseParasite"/>
        </authorList>
    </citation>
    <scope>IDENTIFICATION</scope>
</reference>
<evidence type="ECO:0000313" key="2">
    <source>
        <dbReference type="WBParaSite" id="Csp11.Scaffold629.g15976.t1"/>
    </source>
</evidence>
<protein>
    <submittedName>
        <fullName evidence="2">C6 domain-containing protein</fullName>
    </submittedName>
</protein>
<dbReference type="PANTHER" id="PTHR47921:SF4">
    <property type="entry name" value="C6 DOMAIN-CONTAINING PROTEIN-RELATED"/>
    <property type="match status" value="1"/>
</dbReference>
<keyword evidence="1" id="KW-1185">Reference proteome</keyword>